<dbReference type="PANTHER" id="PTHR43827">
    <property type="entry name" value="2,5-DIKETO-D-GLUCONIC ACID REDUCTASE"/>
    <property type="match status" value="1"/>
</dbReference>
<evidence type="ECO:0000256" key="3">
    <source>
        <dbReference type="ARBA" id="ARBA00023002"/>
    </source>
</evidence>
<dbReference type="SUPFAM" id="SSF51430">
    <property type="entry name" value="NAD(P)-linked oxidoreductase"/>
    <property type="match status" value="1"/>
</dbReference>
<reference evidence="5" key="2">
    <citation type="submission" date="2022-08" db="EMBL/GenBank/DDBJ databases">
        <authorList>
            <person name="Poehlein A."/>
            <person name="Guzman J."/>
            <person name="Daniel R."/>
            <person name="Vilcinskas A."/>
        </authorList>
    </citation>
    <scope>NUCLEOTIDE SEQUENCE</scope>
    <source>
        <strain evidence="5">G314FT</strain>
    </source>
</reference>
<reference evidence="5" key="1">
    <citation type="submission" date="2022-08" db="EMBL/GenBank/DDBJ databases">
        <title>Genome sequence of Vagococcus luciliae DSM 112651.</title>
        <authorList>
            <person name="Juan G."/>
            <person name="Anja P."/>
            <person name="Rolf D."/>
            <person name="Kampfer P."/>
            <person name="Vilcinskas A."/>
        </authorList>
    </citation>
    <scope>NUCLEOTIDE SEQUENCE</scope>
    <source>
        <strain evidence="5">G314FT</strain>
    </source>
</reference>
<gene>
    <name evidence="5" type="primary">yvgN</name>
    <name evidence="5" type="ORF">G314FT_13890</name>
</gene>
<dbReference type="InterPro" id="IPR023210">
    <property type="entry name" value="NADP_OxRdtase_dom"/>
</dbReference>
<evidence type="ECO:0000259" key="4">
    <source>
        <dbReference type="Pfam" id="PF00248"/>
    </source>
</evidence>
<dbReference type="CDD" id="cd19071">
    <property type="entry name" value="AKR_AKR1-5-like"/>
    <property type="match status" value="1"/>
</dbReference>
<evidence type="ECO:0000256" key="2">
    <source>
        <dbReference type="ARBA" id="ARBA00022857"/>
    </source>
</evidence>
<dbReference type="PANTHER" id="PTHR43827:SF3">
    <property type="entry name" value="NADP-DEPENDENT OXIDOREDUCTASE DOMAIN-CONTAINING PROTEIN"/>
    <property type="match status" value="1"/>
</dbReference>
<dbReference type="PIRSF" id="PIRSF000097">
    <property type="entry name" value="AKR"/>
    <property type="match status" value="1"/>
</dbReference>
<dbReference type="Pfam" id="PF00248">
    <property type="entry name" value="Aldo_ket_red"/>
    <property type="match status" value="1"/>
</dbReference>
<organism evidence="5 6">
    <name type="scientific">Vagococcus luciliae</name>
    <dbReference type="NCBI Taxonomy" id="2920380"/>
    <lineage>
        <taxon>Bacteria</taxon>
        <taxon>Bacillati</taxon>
        <taxon>Bacillota</taxon>
        <taxon>Bacilli</taxon>
        <taxon>Lactobacillales</taxon>
        <taxon>Enterococcaceae</taxon>
        <taxon>Vagococcus</taxon>
    </lineage>
</organism>
<evidence type="ECO:0000313" key="5">
    <source>
        <dbReference type="EMBL" id="UUV99228.1"/>
    </source>
</evidence>
<proteinExistence type="inferred from homology"/>
<comment type="similarity">
    <text evidence="1">Belongs to the aldo/keto reductase family.</text>
</comment>
<dbReference type="EMBL" id="CP102451">
    <property type="protein sequence ID" value="UUV99228.1"/>
    <property type="molecule type" value="Genomic_DNA"/>
</dbReference>
<dbReference type="PROSITE" id="PS00798">
    <property type="entry name" value="ALDOKETO_REDUCTASE_1"/>
    <property type="match status" value="1"/>
</dbReference>
<dbReference type="PROSITE" id="PS00063">
    <property type="entry name" value="ALDOKETO_REDUCTASE_3"/>
    <property type="match status" value="1"/>
</dbReference>
<dbReference type="PRINTS" id="PR00069">
    <property type="entry name" value="ALDKETRDTASE"/>
</dbReference>
<keyword evidence="3 5" id="KW-0560">Oxidoreductase</keyword>
<dbReference type="Gene3D" id="3.20.20.100">
    <property type="entry name" value="NADP-dependent oxidoreductase domain"/>
    <property type="match status" value="1"/>
</dbReference>
<protein>
    <submittedName>
        <fullName evidence="5">Glyoxal reductase</fullName>
        <ecNumber evidence="5">1.1.1.-</ecNumber>
    </submittedName>
</protein>
<keyword evidence="2" id="KW-0521">NADP</keyword>
<evidence type="ECO:0000256" key="1">
    <source>
        <dbReference type="ARBA" id="ARBA00007905"/>
    </source>
</evidence>
<accession>A0ABY5P076</accession>
<name>A0ABY5P076_9ENTE</name>
<keyword evidence="6" id="KW-1185">Reference proteome</keyword>
<evidence type="ECO:0000313" key="6">
    <source>
        <dbReference type="Proteomes" id="UP001058273"/>
    </source>
</evidence>
<dbReference type="EC" id="1.1.1.-" evidence="5"/>
<dbReference type="InterPro" id="IPR020471">
    <property type="entry name" value="AKR"/>
</dbReference>
<sequence>MMTEQTYYTLKDGNRIPVVGFGTWQAESGEIAKQAVKSALEAGYRHIDTAMIYGNEESVGEAIKESGIPRERLFITTKLWNKDHSYDKAKLAIDESLERLGLDYLDLYLIHWPNPVDYRDHWQEANASAWKAMEEALNSGKVKSIGVSNFLTHHLKALEETASFQPVVNQIYLNPSDQQQEIVSYCKNKGILLEAYSPLGTGDIFKLDELEEIAKAHGKTVAQVVLRWSLQKGFVPLPKSVTPSRIKENIELFDFELSEFEMGLIDALQGKAGQARNPDEVNF</sequence>
<dbReference type="PROSITE" id="PS00062">
    <property type="entry name" value="ALDOKETO_REDUCTASE_2"/>
    <property type="match status" value="1"/>
</dbReference>
<dbReference type="Proteomes" id="UP001058273">
    <property type="component" value="Chromosome"/>
</dbReference>
<dbReference type="InterPro" id="IPR036812">
    <property type="entry name" value="NAD(P)_OxRdtase_dom_sf"/>
</dbReference>
<dbReference type="InterPro" id="IPR018170">
    <property type="entry name" value="Aldo/ket_reductase_CS"/>
</dbReference>
<feature type="domain" description="NADP-dependent oxidoreductase" evidence="4">
    <location>
        <begin position="19"/>
        <end position="268"/>
    </location>
</feature>
<dbReference type="GO" id="GO:0016491">
    <property type="term" value="F:oxidoreductase activity"/>
    <property type="evidence" value="ECO:0007669"/>
    <property type="project" value="UniProtKB-KW"/>
</dbReference>